<proteinExistence type="predicted"/>
<evidence type="ECO:0000313" key="5">
    <source>
        <dbReference type="Proteomes" id="UP001147747"/>
    </source>
</evidence>
<dbReference type="PANTHER" id="PTHR35897:SF1">
    <property type="entry name" value="METHYLTRANSFERASE AUSD"/>
    <property type="match status" value="1"/>
</dbReference>
<reference evidence="4" key="2">
    <citation type="journal article" date="2023" name="IMA Fungus">
        <title>Comparative genomic study of the Penicillium genus elucidates a diverse pangenome and 15 lateral gene transfer events.</title>
        <authorList>
            <person name="Petersen C."/>
            <person name="Sorensen T."/>
            <person name="Nielsen M.R."/>
            <person name="Sondergaard T.E."/>
            <person name="Sorensen J.L."/>
            <person name="Fitzpatrick D.A."/>
            <person name="Frisvad J.C."/>
            <person name="Nielsen K.L."/>
        </authorList>
    </citation>
    <scope>NUCLEOTIDE SEQUENCE</scope>
    <source>
        <strain evidence="4">IBT 29677</strain>
    </source>
</reference>
<evidence type="ECO:0000256" key="2">
    <source>
        <dbReference type="ARBA" id="ARBA00022691"/>
    </source>
</evidence>
<gene>
    <name evidence="4" type="ORF">N7509_003721</name>
</gene>
<dbReference type="AlphaFoldDB" id="A0A9W9W5L8"/>
<feature type="region of interest" description="Disordered" evidence="3">
    <location>
        <begin position="135"/>
        <end position="156"/>
    </location>
</feature>
<name>A0A9W9W5L8_9EURO</name>
<reference evidence="4" key="1">
    <citation type="submission" date="2022-12" db="EMBL/GenBank/DDBJ databases">
        <authorList>
            <person name="Petersen C."/>
        </authorList>
    </citation>
    <scope>NUCLEOTIDE SEQUENCE</scope>
    <source>
        <strain evidence="4">IBT 29677</strain>
    </source>
</reference>
<dbReference type="OrthoDB" id="2094832at2759"/>
<dbReference type="RefSeq" id="XP_056491092.1">
    <property type="nucleotide sequence ID" value="XM_056628358.1"/>
</dbReference>
<evidence type="ECO:0000256" key="1">
    <source>
        <dbReference type="ARBA" id="ARBA00022679"/>
    </source>
</evidence>
<sequence length="214" mass="24894">MAKAENDLQSMLSKGLDPKELPCNIPSDQVLQHVVDVRERAYSVFPYPCIGSFRFLDLSIPQSPVYTEVLQRLKSGEKLLDVYDGVPSENIYASDLRRDFFDIGYDLFADRETLNCDFIVADIFDPNSDLVKKLTGKAGRTDPEDPDDKENAPGNYRHDLDTWKRMWEQVEMETGTRWKVDSWREDWQGVDKGFDKYHANVESFKLRFVVRRLK</sequence>
<dbReference type="InterPro" id="IPR051654">
    <property type="entry name" value="Meroterpenoid_MTases"/>
</dbReference>
<evidence type="ECO:0000313" key="4">
    <source>
        <dbReference type="EMBL" id="KAJ5403850.1"/>
    </source>
</evidence>
<organism evidence="4 5">
    <name type="scientific">Penicillium cosmopolitanum</name>
    <dbReference type="NCBI Taxonomy" id="1131564"/>
    <lineage>
        <taxon>Eukaryota</taxon>
        <taxon>Fungi</taxon>
        <taxon>Dikarya</taxon>
        <taxon>Ascomycota</taxon>
        <taxon>Pezizomycotina</taxon>
        <taxon>Eurotiomycetes</taxon>
        <taxon>Eurotiomycetidae</taxon>
        <taxon>Eurotiales</taxon>
        <taxon>Aspergillaceae</taxon>
        <taxon>Penicillium</taxon>
    </lineage>
</organism>
<dbReference type="GO" id="GO:0016740">
    <property type="term" value="F:transferase activity"/>
    <property type="evidence" value="ECO:0007669"/>
    <property type="project" value="UniProtKB-KW"/>
</dbReference>
<dbReference type="Proteomes" id="UP001147747">
    <property type="component" value="Unassembled WGS sequence"/>
</dbReference>
<dbReference type="GeneID" id="81367338"/>
<protein>
    <submittedName>
        <fullName evidence="4">Uncharacterized protein</fullName>
    </submittedName>
</protein>
<keyword evidence="2" id="KW-0949">S-adenosyl-L-methionine</keyword>
<keyword evidence="5" id="KW-1185">Reference proteome</keyword>
<keyword evidence="1" id="KW-0808">Transferase</keyword>
<dbReference type="EMBL" id="JAPZBU010000005">
    <property type="protein sequence ID" value="KAJ5403850.1"/>
    <property type="molecule type" value="Genomic_DNA"/>
</dbReference>
<accession>A0A9W9W5L8</accession>
<comment type="caution">
    <text evidence="4">The sequence shown here is derived from an EMBL/GenBank/DDBJ whole genome shotgun (WGS) entry which is preliminary data.</text>
</comment>
<evidence type="ECO:0000256" key="3">
    <source>
        <dbReference type="SAM" id="MobiDB-lite"/>
    </source>
</evidence>
<dbReference type="PANTHER" id="PTHR35897">
    <property type="entry name" value="METHYLTRANSFERASE AUSD"/>
    <property type="match status" value="1"/>
</dbReference>